<name>A0A7V8VE74_9BACT</name>
<evidence type="ECO:0000313" key="1">
    <source>
        <dbReference type="EMBL" id="MBA2226367.1"/>
    </source>
</evidence>
<proteinExistence type="predicted"/>
<dbReference type="AlphaFoldDB" id="A0A7V8VE74"/>
<organism evidence="1 2">
    <name type="scientific">Thermogemmata fonticola</name>
    <dbReference type="NCBI Taxonomy" id="2755323"/>
    <lineage>
        <taxon>Bacteria</taxon>
        <taxon>Pseudomonadati</taxon>
        <taxon>Planctomycetota</taxon>
        <taxon>Planctomycetia</taxon>
        <taxon>Gemmatales</taxon>
        <taxon>Gemmataceae</taxon>
        <taxon>Thermogemmata</taxon>
    </lineage>
</organism>
<dbReference type="GO" id="GO:0016787">
    <property type="term" value="F:hydrolase activity"/>
    <property type="evidence" value="ECO:0007669"/>
    <property type="project" value="UniProtKB-KW"/>
</dbReference>
<dbReference type="SUPFAM" id="SSF51556">
    <property type="entry name" value="Metallo-dependent hydrolases"/>
    <property type="match status" value="1"/>
</dbReference>
<keyword evidence="2" id="KW-1185">Reference proteome</keyword>
<comment type="caution">
    <text evidence="1">The sequence shown here is derived from an EMBL/GenBank/DDBJ whole genome shotgun (WGS) entry which is preliminary data.</text>
</comment>
<dbReference type="RefSeq" id="WP_194537798.1">
    <property type="nucleotide sequence ID" value="NZ_JACEFB010000005.1"/>
</dbReference>
<keyword evidence="1" id="KW-0378">Hydrolase</keyword>
<accession>A0A7V8VE74</accession>
<dbReference type="EMBL" id="JACEFB010000005">
    <property type="protein sequence ID" value="MBA2226367.1"/>
    <property type="molecule type" value="Genomic_DNA"/>
</dbReference>
<sequence length="415" mass="48128">MDTLVADLLAGLEEIPLIDPHSHIDPLSPVARSLEDILGYHYYTELAHSAGMSQQVLQPQVPSRERVREILRFMSHYDNTAQYRWFVEIARTFLHFPGQRVTVNDADWLYETAERVFQQLHWEAEVRQRTRLEKIFLTNEFDDPLQGFDTTVYVPCLRTDTLVFQFHQPNTRQRLAACTGIEAEDAGRVRRAFLTLMERFVNRGAKACAISLPPQFVPAPLSDAELDNALRRADSAALAPALFWLLAECCRTFQLPFDLMIGVQRRVYRHGVFQGQDLFDQRTSLIQYQELFNAFPEVLFPISVLTSNQNQELVAYSWIFPNVIVNGHWWYSNTPPYIRKDLTERITAVPKNKLIGYYSDAYKLEFVLPKYRMYRQILAEVLAAEFVRPGLLSETEAVALGRQLLYDNVRTIFRL</sequence>
<dbReference type="Gene3D" id="1.10.2020.10">
    <property type="entry name" value="uronate isomerase, domain 2, chain A"/>
    <property type="match status" value="1"/>
</dbReference>
<dbReference type="InterPro" id="IPR032466">
    <property type="entry name" value="Metal_Hydrolase"/>
</dbReference>
<gene>
    <name evidence="1" type="ORF">H0921_09370</name>
</gene>
<dbReference type="Proteomes" id="UP000542342">
    <property type="component" value="Unassembled WGS sequence"/>
</dbReference>
<reference evidence="1 2" key="1">
    <citation type="submission" date="2020-07" db="EMBL/GenBank/DDBJ databases">
        <title>Thermogemmata thermophila gen. nov., sp. nov., a novel moderate thermophilic planctomycete from a Kamchatka hot spring.</title>
        <authorList>
            <person name="Elcheninov A.G."/>
            <person name="Podosokorskaya O.A."/>
            <person name="Kovaleva O.L."/>
            <person name="Novikov A."/>
            <person name="Bonch-Osmolovskaya E.A."/>
            <person name="Toshchakov S.V."/>
            <person name="Kublanov I.V."/>
        </authorList>
    </citation>
    <scope>NUCLEOTIDE SEQUENCE [LARGE SCALE GENOMIC DNA]</scope>
    <source>
        <strain evidence="1 2">2918</strain>
    </source>
</reference>
<dbReference type="Gene3D" id="3.20.20.140">
    <property type="entry name" value="Metal-dependent hydrolases"/>
    <property type="match status" value="1"/>
</dbReference>
<protein>
    <submittedName>
        <fullName evidence="1">Amidohydrolase</fullName>
    </submittedName>
</protein>
<evidence type="ECO:0000313" key="2">
    <source>
        <dbReference type="Proteomes" id="UP000542342"/>
    </source>
</evidence>